<reference evidence="2" key="1">
    <citation type="journal article" date="2012" name="Nature">
        <title>The oyster genome reveals stress adaptation and complexity of shell formation.</title>
        <authorList>
            <person name="Zhang G."/>
            <person name="Fang X."/>
            <person name="Guo X."/>
            <person name="Li L."/>
            <person name="Luo R."/>
            <person name="Xu F."/>
            <person name="Yang P."/>
            <person name="Zhang L."/>
            <person name="Wang X."/>
            <person name="Qi H."/>
            <person name="Xiong Z."/>
            <person name="Que H."/>
            <person name="Xie Y."/>
            <person name="Holland P.W."/>
            <person name="Paps J."/>
            <person name="Zhu Y."/>
            <person name="Wu F."/>
            <person name="Chen Y."/>
            <person name="Wang J."/>
            <person name="Peng C."/>
            <person name="Meng J."/>
            <person name="Yang L."/>
            <person name="Liu J."/>
            <person name="Wen B."/>
            <person name="Zhang N."/>
            <person name="Huang Z."/>
            <person name="Zhu Q."/>
            <person name="Feng Y."/>
            <person name="Mount A."/>
            <person name="Hedgecock D."/>
            <person name="Xu Z."/>
            <person name="Liu Y."/>
            <person name="Domazet-Loso T."/>
            <person name="Du Y."/>
            <person name="Sun X."/>
            <person name="Zhang S."/>
            <person name="Liu B."/>
            <person name="Cheng P."/>
            <person name="Jiang X."/>
            <person name="Li J."/>
            <person name="Fan D."/>
            <person name="Wang W."/>
            <person name="Fu W."/>
            <person name="Wang T."/>
            <person name="Wang B."/>
            <person name="Zhang J."/>
            <person name="Peng Z."/>
            <person name="Li Y."/>
            <person name="Li N."/>
            <person name="Wang J."/>
            <person name="Chen M."/>
            <person name="He Y."/>
            <person name="Tan F."/>
            <person name="Song X."/>
            <person name="Zheng Q."/>
            <person name="Huang R."/>
            <person name="Yang H."/>
            <person name="Du X."/>
            <person name="Chen L."/>
            <person name="Yang M."/>
            <person name="Gaffney P.M."/>
            <person name="Wang S."/>
            <person name="Luo L."/>
            <person name="She Z."/>
            <person name="Ming Y."/>
            <person name="Huang W."/>
            <person name="Zhang S."/>
            <person name="Huang B."/>
            <person name="Zhang Y."/>
            <person name="Qu T."/>
            <person name="Ni P."/>
            <person name="Miao G."/>
            <person name="Wang J."/>
            <person name="Wang Q."/>
            <person name="Steinberg C.E."/>
            <person name="Wang H."/>
            <person name="Li N."/>
            <person name="Qian L."/>
            <person name="Zhang G."/>
            <person name="Li Y."/>
            <person name="Yang H."/>
            <person name="Liu X."/>
            <person name="Wang J."/>
            <person name="Yin Y."/>
            <person name="Wang J."/>
        </authorList>
    </citation>
    <scope>NUCLEOTIDE SEQUENCE [LARGE SCALE GENOMIC DNA]</scope>
    <source>
        <strain evidence="2">05x7-T-G4-1.051#20</strain>
    </source>
</reference>
<accession>K1QQ12</accession>
<dbReference type="EMBL" id="JH815902">
    <property type="protein sequence ID" value="EKC30950.1"/>
    <property type="molecule type" value="Genomic_DNA"/>
</dbReference>
<dbReference type="Pfam" id="PF15753">
    <property type="entry name" value="BLOC1S3"/>
    <property type="match status" value="1"/>
</dbReference>
<dbReference type="InParanoid" id="K1QQ12"/>
<proteinExistence type="predicted"/>
<gene>
    <name evidence="2" type="ORF">CGI_10012861</name>
</gene>
<sequence>MEPAIRTVVDGEASESDEEEEVDEVPDVRQSDQNLVNAVSISGEALESDDEGETDPPIPALRVEHRESGTGQEETGSHSVTRLYSSKPKYNRREECQFEETLGGFCPSDVPGVCQRFTQHKSSTP</sequence>
<evidence type="ECO:0000313" key="2">
    <source>
        <dbReference type="EMBL" id="EKC30950.1"/>
    </source>
</evidence>
<evidence type="ECO:0000256" key="1">
    <source>
        <dbReference type="SAM" id="MobiDB-lite"/>
    </source>
</evidence>
<feature type="region of interest" description="Disordered" evidence="1">
    <location>
        <begin position="1"/>
        <end position="28"/>
    </location>
</feature>
<feature type="compositionally biased region" description="Polar residues" evidence="1">
    <location>
        <begin position="69"/>
        <end position="84"/>
    </location>
</feature>
<dbReference type="HOGENOM" id="CLU_2123410_0_0_1"/>
<organism evidence="2">
    <name type="scientific">Magallana gigas</name>
    <name type="common">Pacific oyster</name>
    <name type="synonym">Crassostrea gigas</name>
    <dbReference type="NCBI Taxonomy" id="29159"/>
    <lineage>
        <taxon>Eukaryota</taxon>
        <taxon>Metazoa</taxon>
        <taxon>Spiralia</taxon>
        <taxon>Lophotrochozoa</taxon>
        <taxon>Mollusca</taxon>
        <taxon>Bivalvia</taxon>
        <taxon>Autobranchia</taxon>
        <taxon>Pteriomorphia</taxon>
        <taxon>Ostreida</taxon>
        <taxon>Ostreoidea</taxon>
        <taxon>Ostreidae</taxon>
        <taxon>Magallana</taxon>
    </lineage>
</organism>
<dbReference type="AlphaFoldDB" id="K1QQ12"/>
<name>K1QQ12_MAGGI</name>
<protein>
    <submittedName>
        <fullName evidence="2">Uncharacterized protein</fullName>
    </submittedName>
</protein>
<feature type="compositionally biased region" description="Acidic residues" evidence="1">
    <location>
        <begin position="12"/>
        <end position="25"/>
    </location>
</feature>
<dbReference type="InterPro" id="IPR017245">
    <property type="entry name" value="BLOC-1_complex_su-3"/>
</dbReference>
<feature type="region of interest" description="Disordered" evidence="1">
    <location>
        <begin position="42"/>
        <end position="91"/>
    </location>
</feature>